<comment type="caution">
    <text evidence="1">The sequence shown here is derived from an EMBL/GenBank/DDBJ whole genome shotgun (WGS) entry which is preliminary data.</text>
</comment>
<dbReference type="AlphaFoldDB" id="A0AAD5WJ04"/>
<organism evidence="1 2">
    <name type="scientific">Parelaphostrongylus tenuis</name>
    <name type="common">Meningeal worm</name>
    <dbReference type="NCBI Taxonomy" id="148309"/>
    <lineage>
        <taxon>Eukaryota</taxon>
        <taxon>Metazoa</taxon>
        <taxon>Ecdysozoa</taxon>
        <taxon>Nematoda</taxon>
        <taxon>Chromadorea</taxon>
        <taxon>Rhabditida</taxon>
        <taxon>Rhabditina</taxon>
        <taxon>Rhabditomorpha</taxon>
        <taxon>Strongyloidea</taxon>
        <taxon>Metastrongylidae</taxon>
        <taxon>Parelaphostrongylus</taxon>
    </lineage>
</organism>
<evidence type="ECO:0000313" key="1">
    <source>
        <dbReference type="EMBL" id="KAJ1371630.1"/>
    </source>
</evidence>
<dbReference type="EMBL" id="JAHQIW010007009">
    <property type="protein sequence ID" value="KAJ1371630.1"/>
    <property type="molecule type" value="Genomic_DNA"/>
</dbReference>
<proteinExistence type="predicted"/>
<name>A0AAD5WJ04_PARTN</name>
<evidence type="ECO:0000313" key="2">
    <source>
        <dbReference type="Proteomes" id="UP001196413"/>
    </source>
</evidence>
<sequence>MAILPLEIPDFGKKTMWIQERKPKRIAFQRNQTLRRYIRAISLDYETRIGRLYESSSESENVISNYLLVDLTCSCGRGRLREWRGVREENCYIKQALKQHRRYGIEGGLLLRD</sequence>
<gene>
    <name evidence="1" type="ORF">KIN20_033615</name>
</gene>
<keyword evidence="2" id="KW-1185">Reference proteome</keyword>
<protein>
    <submittedName>
        <fullName evidence="1">Uncharacterized protein</fullName>
    </submittedName>
</protein>
<dbReference type="Proteomes" id="UP001196413">
    <property type="component" value="Unassembled WGS sequence"/>
</dbReference>
<accession>A0AAD5WJ04</accession>
<reference evidence="1" key="1">
    <citation type="submission" date="2021-06" db="EMBL/GenBank/DDBJ databases">
        <title>Parelaphostrongylus tenuis whole genome reference sequence.</title>
        <authorList>
            <person name="Garwood T.J."/>
            <person name="Larsen P.A."/>
            <person name="Fountain-Jones N.M."/>
            <person name="Garbe J.R."/>
            <person name="Macchietto M.G."/>
            <person name="Kania S.A."/>
            <person name="Gerhold R.W."/>
            <person name="Richards J.E."/>
            <person name="Wolf T.M."/>
        </authorList>
    </citation>
    <scope>NUCLEOTIDE SEQUENCE</scope>
    <source>
        <strain evidence="1">MNPRO001-30</strain>
        <tissue evidence="1">Meninges</tissue>
    </source>
</reference>